<dbReference type="InterPro" id="IPR050525">
    <property type="entry name" value="ECM_Assembly_Org"/>
</dbReference>
<evidence type="ECO:0000256" key="7">
    <source>
        <dbReference type="ARBA" id="ARBA00022729"/>
    </source>
</evidence>
<dbReference type="SUPFAM" id="SSF53300">
    <property type="entry name" value="vWA-like"/>
    <property type="match status" value="1"/>
</dbReference>
<organism evidence="21 22">
    <name type="scientific">Mugilogobius chulae</name>
    <name type="common">yellowstripe goby</name>
    <dbReference type="NCBI Taxonomy" id="88201"/>
    <lineage>
        <taxon>Eukaryota</taxon>
        <taxon>Metazoa</taxon>
        <taxon>Chordata</taxon>
        <taxon>Craniata</taxon>
        <taxon>Vertebrata</taxon>
        <taxon>Euteleostomi</taxon>
        <taxon>Actinopterygii</taxon>
        <taxon>Neopterygii</taxon>
        <taxon>Teleostei</taxon>
        <taxon>Neoteleostei</taxon>
        <taxon>Acanthomorphata</taxon>
        <taxon>Gobiaria</taxon>
        <taxon>Gobiiformes</taxon>
        <taxon>Gobioidei</taxon>
        <taxon>Gobiidae</taxon>
        <taxon>Gobionellinae</taxon>
        <taxon>Mugilogobius</taxon>
    </lineage>
</organism>
<dbReference type="InterPro" id="IPR002035">
    <property type="entry name" value="VWF_A"/>
</dbReference>
<feature type="disulfide bond" evidence="16">
    <location>
        <begin position="576"/>
        <end position="586"/>
    </location>
</feature>
<keyword evidence="10 17" id="KW-1133">Transmembrane helix</keyword>
<dbReference type="Proteomes" id="UP001460270">
    <property type="component" value="Unassembled WGS sequence"/>
</dbReference>
<evidence type="ECO:0000256" key="3">
    <source>
        <dbReference type="ARBA" id="ARBA00022525"/>
    </source>
</evidence>
<keyword evidence="7" id="KW-0732">Signal</keyword>
<evidence type="ECO:0000313" key="22">
    <source>
        <dbReference type="Proteomes" id="UP001460270"/>
    </source>
</evidence>
<dbReference type="Gene3D" id="3.10.250.10">
    <property type="entry name" value="SRCR-like domain"/>
    <property type="match status" value="2"/>
</dbReference>
<dbReference type="Pfam" id="PF00530">
    <property type="entry name" value="SRCR"/>
    <property type="match status" value="2"/>
</dbReference>
<dbReference type="Gene3D" id="2.60.40.10">
    <property type="entry name" value="Immunoglobulins"/>
    <property type="match status" value="1"/>
</dbReference>
<dbReference type="SMART" id="SM00202">
    <property type="entry name" value="SR"/>
    <property type="match status" value="2"/>
</dbReference>
<dbReference type="InterPro" id="IPR013783">
    <property type="entry name" value="Ig-like_fold"/>
</dbReference>
<keyword evidence="12 16" id="KW-1015">Disulfide bond</keyword>
<comment type="caution">
    <text evidence="16">Lacks conserved residue(s) required for the propagation of feature annotation.</text>
</comment>
<feature type="domain" description="SRCR" evidence="19">
    <location>
        <begin position="413"/>
        <end position="505"/>
    </location>
</feature>
<evidence type="ECO:0000256" key="15">
    <source>
        <dbReference type="ARBA" id="ARBA00046169"/>
    </source>
</evidence>
<evidence type="ECO:0000256" key="10">
    <source>
        <dbReference type="ARBA" id="ARBA00022989"/>
    </source>
</evidence>
<keyword evidence="8" id="KW-0677">Repeat</keyword>
<dbReference type="PROSITE" id="PS50287">
    <property type="entry name" value="SRCR_2"/>
    <property type="match status" value="2"/>
</dbReference>
<dbReference type="PROSITE" id="PS50853">
    <property type="entry name" value="FN3"/>
    <property type="match status" value="1"/>
</dbReference>
<dbReference type="Pfam" id="PF00041">
    <property type="entry name" value="fn3"/>
    <property type="match status" value="1"/>
</dbReference>
<dbReference type="PANTHER" id="PTHR24020">
    <property type="entry name" value="COLLAGEN ALPHA"/>
    <property type="match status" value="1"/>
</dbReference>
<evidence type="ECO:0000256" key="14">
    <source>
        <dbReference type="ARBA" id="ARBA00029542"/>
    </source>
</evidence>
<feature type="disulfide bond" evidence="16">
    <location>
        <begin position="479"/>
        <end position="489"/>
    </location>
</feature>
<evidence type="ECO:0000256" key="5">
    <source>
        <dbReference type="ARBA" id="ARBA00022553"/>
    </source>
</evidence>
<evidence type="ECO:0000256" key="11">
    <source>
        <dbReference type="ARBA" id="ARBA00023136"/>
    </source>
</evidence>
<keyword evidence="3" id="KW-0964">Secreted</keyword>
<evidence type="ECO:0000256" key="17">
    <source>
        <dbReference type="SAM" id="Phobius"/>
    </source>
</evidence>
<dbReference type="SMART" id="SM00060">
    <property type="entry name" value="FN3"/>
    <property type="match status" value="1"/>
</dbReference>
<evidence type="ECO:0000259" key="20">
    <source>
        <dbReference type="PROSITE" id="PS50853"/>
    </source>
</evidence>
<evidence type="ECO:0000256" key="13">
    <source>
        <dbReference type="ARBA" id="ARBA00023180"/>
    </source>
</evidence>
<dbReference type="GO" id="GO:0005604">
    <property type="term" value="C:basement membrane"/>
    <property type="evidence" value="ECO:0007669"/>
    <property type="project" value="UniProtKB-SubCell"/>
</dbReference>
<dbReference type="SUPFAM" id="SSF49265">
    <property type="entry name" value="Fibronectin type III"/>
    <property type="match status" value="1"/>
</dbReference>
<gene>
    <name evidence="21" type="ORF">WMY93_012081</name>
</gene>
<dbReference type="InterPro" id="IPR036116">
    <property type="entry name" value="FN3_sf"/>
</dbReference>
<dbReference type="EMBL" id="JBBPFD010000008">
    <property type="protein sequence ID" value="KAK7916320.1"/>
    <property type="molecule type" value="Genomic_DNA"/>
</dbReference>
<evidence type="ECO:0000259" key="19">
    <source>
        <dbReference type="PROSITE" id="PS50287"/>
    </source>
</evidence>
<keyword evidence="5" id="KW-0597">Phosphoprotein</keyword>
<dbReference type="FunFam" id="3.10.250.10:FF:000016">
    <property type="entry name" value="Scavenger receptor cysteine-rich protein type 12"/>
    <property type="match status" value="1"/>
</dbReference>
<dbReference type="InterPro" id="IPR001190">
    <property type="entry name" value="SRCR"/>
</dbReference>
<dbReference type="SUPFAM" id="SSF56487">
    <property type="entry name" value="SRCR-like"/>
    <property type="match status" value="2"/>
</dbReference>
<dbReference type="Pfam" id="PF00092">
    <property type="entry name" value="VWA"/>
    <property type="match status" value="1"/>
</dbReference>
<dbReference type="InterPro" id="IPR036465">
    <property type="entry name" value="vWFA_dom_sf"/>
</dbReference>
<evidence type="ECO:0000259" key="18">
    <source>
        <dbReference type="PROSITE" id="PS50234"/>
    </source>
</evidence>
<comment type="caution">
    <text evidence="21">The sequence shown here is derived from an EMBL/GenBank/DDBJ whole genome shotgun (WGS) entry which is preliminary data.</text>
</comment>
<evidence type="ECO:0000256" key="8">
    <source>
        <dbReference type="ARBA" id="ARBA00022737"/>
    </source>
</evidence>
<evidence type="ECO:0000256" key="1">
    <source>
        <dbReference type="ARBA" id="ARBA00004167"/>
    </source>
</evidence>
<dbReference type="InterPro" id="IPR003961">
    <property type="entry name" value="FN3_dom"/>
</dbReference>
<dbReference type="CDD" id="cd00063">
    <property type="entry name" value="FN3"/>
    <property type="match status" value="1"/>
</dbReference>
<keyword evidence="11 17" id="KW-0472">Membrane</keyword>
<evidence type="ECO:0000256" key="2">
    <source>
        <dbReference type="ARBA" id="ARBA00004302"/>
    </source>
</evidence>
<feature type="domain" description="SRCR" evidence="19">
    <location>
        <begin position="508"/>
        <end position="604"/>
    </location>
</feature>
<proteinExistence type="predicted"/>
<keyword evidence="9" id="KW-0084">Basement membrane</keyword>
<reference evidence="22" key="1">
    <citation type="submission" date="2024-04" db="EMBL/GenBank/DDBJ databases">
        <title>Salinicola lusitanus LLJ914,a marine bacterium isolated from the Okinawa Trough.</title>
        <authorList>
            <person name="Li J."/>
        </authorList>
    </citation>
    <scope>NUCLEOTIDE SEQUENCE [LARGE SCALE GENOMIC DNA]</scope>
</reference>
<evidence type="ECO:0000256" key="16">
    <source>
        <dbReference type="PROSITE-ProRule" id="PRU00196"/>
    </source>
</evidence>
<evidence type="ECO:0000256" key="4">
    <source>
        <dbReference type="ARBA" id="ARBA00022530"/>
    </source>
</evidence>
<dbReference type="Gene3D" id="3.40.50.410">
    <property type="entry name" value="von Willebrand factor, type A domain"/>
    <property type="match status" value="1"/>
</dbReference>
<sequence>MSPTDCLMSTVSYRLSHVSYRLSHVSYRLSHVSCLLQTCSLTLSCLLCPSDSCSLTLSCLLCPSDSCSLTLSCLLSPTDCPLMSPVSLRLLLSDSLMSPYSCSLTVSLFPSDSCSLTLSCLLCPSDSCFLTEDHRADVVLLLDGFTHIGPDDFSKVTDFLEALVRTLGVVGLESVRVGLVKCGGGELETEFYLNTHHNVSSVVSAVKTLTQSPPSPGNLTYDHMEFVRTTFFQTGGGDRIGVPDVLILISDRKTGVSKEIVHRLWRFEIKVFVVGVEEADYSQIKDIGHGLAKPDVFTVKDVGSFSNILNELTQSFCQRIKQKLGLAAPESVRFPDVQPRRARVSWSYSGGSVESFTVLINPDLRQVNVLGHERTVEIRHLKPNSSYELKISAFRAERSPPLIGRLTTQQDSLRLIGGPSRCSGSPQVLVDHTWSSVCAQGFGHTEAEVLCRELDCGGVSELQREPLTEGSAVGTSFHCSGAETALKDCGSSEVLCSAAVNVTCSDDVLLWISGLHCNGLLELRHEDQWRKVKTVDRDVDLDFGSALCQRLGCGWAVEVFFRASSGLSWWTLDSECVKQRTGLRDCLVHDNNTQDMNSLFLICSVPNSDLILRAAIYLVLILIICTAALGFYCQVKN</sequence>
<name>A0AAW0P5P7_9GOBI</name>
<dbReference type="PANTHER" id="PTHR24020:SF77">
    <property type="entry name" value="VON WILLEBRAND FACTOR A DOMAIN-CONTAINING PROTEIN 1"/>
    <property type="match status" value="1"/>
</dbReference>
<keyword evidence="22" id="KW-1185">Reference proteome</keyword>
<dbReference type="PRINTS" id="PR00258">
    <property type="entry name" value="SPERACTRCPTR"/>
</dbReference>
<feature type="domain" description="VWFA" evidence="18">
    <location>
        <begin position="137"/>
        <end position="312"/>
    </location>
</feature>
<comment type="subcellular location">
    <subcellularLocation>
        <location evidence="1">Membrane</location>
        <topology evidence="1">Single-pass membrane protein</topology>
    </subcellularLocation>
    <subcellularLocation>
        <location evidence="2">Secreted</location>
        <location evidence="2">Extracellular space</location>
        <location evidence="2">Extracellular matrix</location>
        <location evidence="2">Basement membrane</location>
    </subcellularLocation>
</comment>
<evidence type="ECO:0000256" key="9">
    <source>
        <dbReference type="ARBA" id="ARBA00022869"/>
    </source>
</evidence>
<keyword evidence="6 17" id="KW-0812">Transmembrane</keyword>
<feature type="domain" description="Fibronectin type-III" evidence="20">
    <location>
        <begin position="328"/>
        <end position="411"/>
    </location>
</feature>
<dbReference type="InterPro" id="IPR036772">
    <property type="entry name" value="SRCR-like_dom_sf"/>
</dbReference>
<protein>
    <recommendedName>
        <fullName evidence="14">von Willebrand factor A domain-containing protein 1</fullName>
    </recommendedName>
</protein>
<evidence type="ECO:0000313" key="21">
    <source>
        <dbReference type="EMBL" id="KAK7916320.1"/>
    </source>
</evidence>
<keyword evidence="13" id="KW-0325">Glycoprotein</keyword>
<evidence type="ECO:0000256" key="6">
    <source>
        <dbReference type="ARBA" id="ARBA00022692"/>
    </source>
</evidence>
<keyword evidence="4" id="KW-0272">Extracellular matrix</keyword>
<evidence type="ECO:0000256" key="12">
    <source>
        <dbReference type="ARBA" id="ARBA00023157"/>
    </source>
</evidence>
<dbReference type="GO" id="GO:0016020">
    <property type="term" value="C:membrane"/>
    <property type="evidence" value="ECO:0007669"/>
    <property type="project" value="UniProtKB-SubCell"/>
</dbReference>
<feature type="transmembrane region" description="Helical" evidence="17">
    <location>
        <begin position="610"/>
        <end position="633"/>
    </location>
</feature>
<dbReference type="PROSITE" id="PS50234">
    <property type="entry name" value="VWFA"/>
    <property type="match status" value="1"/>
</dbReference>
<dbReference type="SMART" id="SM00327">
    <property type="entry name" value="VWA"/>
    <property type="match status" value="1"/>
</dbReference>
<comment type="function">
    <text evidence="15">Promotes matrix assembly. Involved in the organization of skeletal muscles and in the formation of neuromuscular junctions.</text>
</comment>
<accession>A0AAW0P5P7</accession>
<dbReference type="AlphaFoldDB" id="A0AAW0P5P7"/>